<organism evidence="2 3">
    <name type="scientific">Trichlorobacter thiogenes</name>
    <dbReference type="NCBI Taxonomy" id="115783"/>
    <lineage>
        <taxon>Bacteria</taxon>
        <taxon>Pseudomonadati</taxon>
        <taxon>Thermodesulfobacteriota</taxon>
        <taxon>Desulfuromonadia</taxon>
        <taxon>Geobacterales</taxon>
        <taxon>Geobacteraceae</taxon>
        <taxon>Trichlorobacter</taxon>
    </lineage>
</organism>
<dbReference type="Gene3D" id="3.30.450.20">
    <property type="entry name" value="PAS domain"/>
    <property type="match status" value="1"/>
</dbReference>
<dbReference type="InterPro" id="IPR013767">
    <property type="entry name" value="PAS_fold"/>
</dbReference>
<dbReference type="OrthoDB" id="6231at2"/>
<dbReference type="AlphaFoldDB" id="A0A1T4M039"/>
<dbReference type="InterPro" id="IPR029016">
    <property type="entry name" value="GAF-like_dom_sf"/>
</dbReference>
<keyword evidence="3" id="KW-1185">Reference proteome</keyword>
<accession>A0A1T4M039</accession>
<evidence type="ECO:0000259" key="1">
    <source>
        <dbReference type="PROSITE" id="PS50112"/>
    </source>
</evidence>
<dbReference type="InterPro" id="IPR000014">
    <property type="entry name" value="PAS"/>
</dbReference>
<dbReference type="STRING" id="115783.SAMN02745119_01088"/>
<dbReference type="SUPFAM" id="SSF55781">
    <property type="entry name" value="GAF domain-like"/>
    <property type="match status" value="1"/>
</dbReference>
<protein>
    <submittedName>
        <fullName evidence="2">PAS domain S-box-containing protein</fullName>
    </submittedName>
</protein>
<dbReference type="Pfam" id="PF13185">
    <property type="entry name" value="GAF_2"/>
    <property type="match status" value="1"/>
</dbReference>
<dbReference type="EMBL" id="FUWR01000004">
    <property type="protein sequence ID" value="SJZ60343.1"/>
    <property type="molecule type" value="Genomic_DNA"/>
</dbReference>
<proteinExistence type="predicted"/>
<sequence>MREHLVATLQHIPSAAILVGANAQILQANHAAELLFGYAAGSLDGQPLALLIPKDRRELHDELLYDYCKNPSTCPKGTGLPRHGLRQDGTLFPVDVALAPITFGDEVLFFATVFDLSAFKQAELELRQVNRSLRFLSKVNQIVAHADDEQNLLQEVCQAAVEAGNYRMAWVGFAEQDTAKNIRPVAFHGFNNGFIEKLNITWGENGNNMTAVGEAIRSGQPVVRNNILSDPQMSPCRADAKQRGYQSVIALPLKVDDAVWGALALFAPENAAFTPQECKVLTELSDDLCFGIRSCSQTNLQG</sequence>
<dbReference type="PROSITE" id="PS50112">
    <property type="entry name" value="PAS"/>
    <property type="match status" value="1"/>
</dbReference>
<dbReference type="Pfam" id="PF00989">
    <property type="entry name" value="PAS"/>
    <property type="match status" value="1"/>
</dbReference>
<evidence type="ECO:0000313" key="2">
    <source>
        <dbReference type="EMBL" id="SJZ60343.1"/>
    </source>
</evidence>
<dbReference type="RefSeq" id="WP_078789357.1">
    <property type="nucleotide sequence ID" value="NZ_FUWR01000004.1"/>
</dbReference>
<feature type="domain" description="PAS" evidence="1">
    <location>
        <begin position="1"/>
        <end position="63"/>
    </location>
</feature>
<dbReference type="SMART" id="SM00091">
    <property type="entry name" value="PAS"/>
    <property type="match status" value="1"/>
</dbReference>
<reference evidence="3" key="1">
    <citation type="submission" date="2017-02" db="EMBL/GenBank/DDBJ databases">
        <authorList>
            <person name="Varghese N."/>
            <person name="Submissions S."/>
        </authorList>
    </citation>
    <scope>NUCLEOTIDE SEQUENCE [LARGE SCALE GENOMIC DNA]</scope>
    <source>
        <strain evidence="3">ATCC BAA-34</strain>
    </source>
</reference>
<dbReference type="SUPFAM" id="SSF55785">
    <property type="entry name" value="PYP-like sensor domain (PAS domain)"/>
    <property type="match status" value="1"/>
</dbReference>
<gene>
    <name evidence="2" type="ORF">SAMN02745119_01088</name>
</gene>
<evidence type="ECO:0000313" key="3">
    <source>
        <dbReference type="Proteomes" id="UP000190102"/>
    </source>
</evidence>
<dbReference type="Proteomes" id="UP000190102">
    <property type="component" value="Unassembled WGS sequence"/>
</dbReference>
<dbReference type="NCBIfam" id="TIGR00229">
    <property type="entry name" value="sensory_box"/>
    <property type="match status" value="1"/>
</dbReference>
<dbReference type="InterPro" id="IPR003018">
    <property type="entry name" value="GAF"/>
</dbReference>
<dbReference type="InterPro" id="IPR035965">
    <property type="entry name" value="PAS-like_dom_sf"/>
</dbReference>
<dbReference type="GO" id="GO:0006355">
    <property type="term" value="P:regulation of DNA-templated transcription"/>
    <property type="evidence" value="ECO:0007669"/>
    <property type="project" value="InterPro"/>
</dbReference>
<dbReference type="CDD" id="cd00130">
    <property type="entry name" value="PAS"/>
    <property type="match status" value="1"/>
</dbReference>
<dbReference type="Gene3D" id="3.30.450.40">
    <property type="match status" value="1"/>
</dbReference>
<name>A0A1T4M039_9BACT</name>